<keyword evidence="1" id="KW-1133">Transmembrane helix</keyword>
<dbReference type="OrthoDB" id="6628071at2"/>
<feature type="transmembrane region" description="Helical" evidence="1">
    <location>
        <begin position="94"/>
        <end position="119"/>
    </location>
</feature>
<name>A0A5C6DBB5_9BACT</name>
<evidence type="ECO:0000313" key="3">
    <source>
        <dbReference type="Proteomes" id="UP000319143"/>
    </source>
</evidence>
<sequence>MSSRIPGPIRNAGICMIDDGTLVRTQSPLPGPIGRVTNIERMSLEDRFERVLYLTAAKLPGEIREEFVAILTPTNIAITAGVLAAWAASHYFGVGFIVDIILLVVGAILVGWQVFSAARDLYDCVRITSSAKTSADLDRAAAHLANFIAVVGVTAFMAVIAKGAKGQVSKLGQLVKNRSYYMKVLGWSQKPDGVLRKLDDVIGFFIRNGDQIRQFEGGLKQSVMNDYIKGIDFSDTVLVKRLNSSSAIKSIYGNSDKKLRLIQYTDQYQTNFFTIPGTSAGNLAIPKFDEKKFRIYEVVGNVEVLITKTAPMGRNLSGGAYQVIVPNPASKLRLIRKGLE</sequence>
<dbReference type="Proteomes" id="UP000319143">
    <property type="component" value="Unassembled WGS sequence"/>
</dbReference>
<dbReference type="EMBL" id="SJPV01000013">
    <property type="protein sequence ID" value="TWU32189.1"/>
    <property type="molecule type" value="Genomic_DNA"/>
</dbReference>
<dbReference type="RefSeq" id="WP_146530445.1">
    <property type="nucleotide sequence ID" value="NZ_SJPV01000013.1"/>
</dbReference>
<feature type="transmembrane region" description="Helical" evidence="1">
    <location>
        <begin position="140"/>
        <end position="161"/>
    </location>
</feature>
<organism evidence="2 3">
    <name type="scientific">Novipirellula artificiosorum</name>
    <dbReference type="NCBI Taxonomy" id="2528016"/>
    <lineage>
        <taxon>Bacteria</taxon>
        <taxon>Pseudomonadati</taxon>
        <taxon>Planctomycetota</taxon>
        <taxon>Planctomycetia</taxon>
        <taxon>Pirellulales</taxon>
        <taxon>Pirellulaceae</taxon>
        <taxon>Novipirellula</taxon>
    </lineage>
</organism>
<accession>A0A5C6DBB5</accession>
<proteinExistence type="predicted"/>
<evidence type="ECO:0000313" key="2">
    <source>
        <dbReference type="EMBL" id="TWU32189.1"/>
    </source>
</evidence>
<gene>
    <name evidence="2" type="ORF">Poly41_56740</name>
</gene>
<protein>
    <submittedName>
        <fullName evidence="2">Uncharacterized protein</fullName>
    </submittedName>
</protein>
<reference evidence="2 3" key="1">
    <citation type="submission" date="2019-02" db="EMBL/GenBank/DDBJ databases">
        <title>Deep-cultivation of Planctomycetes and their phenomic and genomic characterization uncovers novel biology.</title>
        <authorList>
            <person name="Wiegand S."/>
            <person name="Jogler M."/>
            <person name="Boedeker C."/>
            <person name="Pinto D."/>
            <person name="Vollmers J."/>
            <person name="Rivas-Marin E."/>
            <person name="Kohn T."/>
            <person name="Peeters S.H."/>
            <person name="Heuer A."/>
            <person name="Rast P."/>
            <person name="Oberbeckmann S."/>
            <person name="Bunk B."/>
            <person name="Jeske O."/>
            <person name="Meyerdierks A."/>
            <person name="Storesund J.E."/>
            <person name="Kallscheuer N."/>
            <person name="Luecker S."/>
            <person name="Lage O.M."/>
            <person name="Pohl T."/>
            <person name="Merkel B.J."/>
            <person name="Hornburger P."/>
            <person name="Mueller R.-W."/>
            <person name="Bruemmer F."/>
            <person name="Labrenz M."/>
            <person name="Spormann A.M."/>
            <person name="Op Den Camp H."/>
            <person name="Overmann J."/>
            <person name="Amann R."/>
            <person name="Jetten M.S.M."/>
            <person name="Mascher T."/>
            <person name="Medema M.H."/>
            <person name="Devos D.P."/>
            <person name="Kaster A.-K."/>
            <person name="Ovreas L."/>
            <person name="Rohde M."/>
            <person name="Galperin M.Y."/>
            <person name="Jogler C."/>
        </authorList>
    </citation>
    <scope>NUCLEOTIDE SEQUENCE [LARGE SCALE GENOMIC DNA]</scope>
    <source>
        <strain evidence="2 3">Poly41</strain>
    </source>
</reference>
<dbReference type="AlphaFoldDB" id="A0A5C6DBB5"/>
<feature type="transmembrane region" description="Helical" evidence="1">
    <location>
        <begin position="67"/>
        <end position="88"/>
    </location>
</feature>
<keyword evidence="3" id="KW-1185">Reference proteome</keyword>
<evidence type="ECO:0000256" key="1">
    <source>
        <dbReference type="SAM" id="Phobius"/>
    </source>
</evidence>
<comment type="caution">
    <text evidence="2">The sequence shown here is derived from an EMBL/GenBank/DDBJ whole genome shotgun (WGS) entry which is preliminary data.</text>
</comment>
<keyword evidence="1" id="KW-0812">Transmembrane</keyword>
<keyword evidence="1" id="KW-0472">Membrane</keyword>